<gene>
    <name evidence="2" type="ORF">TIFTF001_041325</name>
</gene>
<evidence type="ECO:0000313" key="3">
    <source>
        <dbReference type="Proteomes" id="UP001187192"/>
    </source>
</evidence>
<evidence type="ECO:0000313" key="2">
    <source>
        <dbReference type="EMBL" id="GMN29524.1"/>
    </source>
</evidence>
<accession>A0AA87ZB14</accession>
<dbReference type="EMBL" id="BTGU01001801">
    <property type="protein sequence ID" value="GMN29524.1"/>
    <property type="molecule type" value="Genomic_DNA"/>
</dbReference>
<comment type="caution">
    <text evidence="2">The sequence shown here is derived from an EMBL/GenBank/DDBJ whole genome shotgun (WGS) entry which is preliminary data.</text>
</comment>
<reference evidence="2" key="1">
    <citation type="submission" date="2023-07" db="EMBL/GenBank/DDBJ databases">
        <title>draft genome sequence of fig (Ficus carica).</title>
        <authorList>
            <person name="Takahashi T."/>
            <person name="Nishimura K."/>
        </authorList>
    </citation>
    <scope>NUCLEOTIDE SEQUENCE</scope>
</reference>
<sequence length="61" mass="6684">MLSQPTSKENQFHLGHSPHWEALGKGVNLTVGSRIRFLDAGNESLGRQPRTAMSPPPMVES</sequence>
<feature type="region of interest" description="Disordered" evidence="1">
    <location>
        <begin position="39"/>
        <end position="61"/>
    </location>
</feature>
<organism evidence="2 3">
    <name type="scientific">Ficus carica</name>
    <name type="common">Common fig</name>
    <dbReference type="NCBI Taxonomy" id="3494"/>
    <lineage>
        <taxon>Eukaryota</taxon>
        <taxon>Viridiplantae</taxon>
        <taxon>Streptophyta</taxon>
        <taxon>Embryophyta</taxon>
        <taxon>Tracheophyta</taxon>
        <taxon>Spermatophyta</taxon>
        <taxon>Magnoliopsida</taxon>
        <taxon>eudicotyledons</taxon>
        <taxon>Gunneridae</taxon>
        <taxon>Pentapetalae</taxon>
        <taxon>rosids</taxon>
        <taxon>fabids</taxon>
        <taxon>Rosales</taxon>
        <taxon>Moraceae</taxon>
        <taxon>Ficeae</taxon>
        <taxon>Ficus</taxon>
    </lineage>
</organism>
<proteinExistence type="predicted"/>
<dbReference type="AlphaFoldDB" id="A0AA87ZB14"/>
<keyword evidence="3" id="KW-1185">Reference proteome</keyword>
<dbReference type="Proteomes" id="UP001187192">
    <property type="component" value="Unassembled WGS sequence"/>
</dbReference>
<name>A0AA87ZB14_FICCA</name>
<protein>
    <submittedName>
        <fullName evidence="2">Uncharacterized protein</fullName>
    </submittedName>
</protein>
<evidence type="ECO:0000256" key="1">
    <source>
        <dbReference type="SAM" id="MobiDB-lite"/>
    </source>
</evidence>